<name>A0A806KKL3_9BACT</name>
<feature type="domain" description="BIG2" evidence="1">
    <location>
        <begin position="480"/>
        <end position="534"/>
    </location>
</feature>
<dbReference type="Pfam" id="PF02368">
    <property type="entry name" value="Big_2"/>
    <property type="match status" value="1"/>
</dbReference>
<dbReference type="InterPro" id="IPR008964">
    <property type="entry name" value="Invasin/intimin_cell_adhesion"/>
</dbReference>
<feature type="domain" description="YDG" evidence="2">
    <location>
        <begin position="636"/>
        <end position="708"/>
    </location>
</feature>
<dbReference type="SUPFAM" id="SSF49373">
    <property type="entry name" value="Invasin/intimin cell-adhesion fragments"/>
    <property type="match status" value="1"/>
</dbReference>
<dbReference type="InterPro" id="IPR041248">
    <property type="entry name" value="YDG"/>
</dbReference>
<accession>A0A806KKL3</accession>
<feature type="domain" description="YDG" evidence="2">
    <location>
        <begin position="544"/>
        <end position="627"/>
    </location>
</feature>
<sequence>MKRNSKLQRTGKLICLGLIAIALLFAGCENGLLDYSAKAAKTPDEPASGGAANGNITIFIGTSEEAVAAAAAAAGGGDARTLTPAVIDDLDDFDTVNLSFQKVDPGNSNAPIGDPLEYGNVSGTFNEQIPVGFYVITAMAYNDIGGTDYVAARGVATMNVVGAPQNETDNKATIVLETGIITEGTGDKNGVLEYNLSSAVSVSSPSYSLKVFQLNVSSALHTLTGASGSIVLAPAFYTLEVEASSGTKVAKWNEVVFIYSGQKTLANYTFAENRYAEDTRNLTGTASITGTNKIGETLTANTGGITLVGTIPGGTWHYQWKADGSDVGTDSATYVIRGEDVTKEISCVITYDRVPSARSITATGQVVPYTVNVAMSGNGVGDSIAASPDTGNAGASVTLTVNIANTHAINRVNSFGGVTALIAAIPSAGNGQTRSYTIAGADAVNGIITITANFEHSALTGVDIAFAGSSVTKTYGDAPFTYALTETGAGSGAITYSSGTPGVATVDNTGLVTIVANGTSVITATKAANGDYAEATASYTLTVNPKEITVINVSAENKVYNRSTAASINNSTAALSGLVTGDESYVTLQTSGATAAFADWNVGDGKTVTFVGYTITGARAGRYTLTQPANGSANITPKPLTIGNPTLTTTKTYNRSTDAAVTPASLVGVETGDTVGVTAKADYNSMNTDASTITVVYTLTGSDLGNYTKPVNYGPVSGTITPLKLTAAAPSFTANKAYDGDTATNTVTPGALTNLISPDAVTLNIASSTYANANVANGITITVVYSITGASAANYSAPDNYTTTGNITKAPGAPVSGAPTLNDQTATTITVNAVTVNGNALQNAQQTVQYGISTSSSAEPGSWQTSTTFINLTPNTTYYVSARTAESANYLAGALSRSAGITTPNPGAGIGFTIQNPDTGAVVGSVVSGGGTTIPATGSLTVSITGTVPANWASITWNVRGDEITSASNQNSLTIHGIDYPVGQHQILVMVINSLGVPSTSELYFIVEN</sequence>
<dbReference type="EMBL" id="JQ844241">
    <property type="protein sequence ID" value="AGS53680.1"/>
    <property type="molecule type" value="Genomic_DNA"/>
</dbReference>
<dbReference type="AlphaFoldDB" id="A0A806KKL3"/>
<dbReference type="Gene3D" id="2.60.40.1080">
    <property type="match status" value="1"/>
</dbReference>
<proteinExistence type="predicted"/>
<reference evidence="3" key="1">
    <citation type="submission" date="2012-03" db="EMBL/GenBank/DDBJ databases">
        <title>Functional metagenomics reveals considerable lignocellulase gene clusters in the gut microbiome of a wood-feeding higher termite.</title>
        <authorList>
            <person name="Liu N."/>
        </authorList>
    </citation>
    <scope>NUCLEOTIDE SEQUENCE</scope>
</reference>
<evidence type="ECO:0000259" key="1">
    <source>
        <dbReference type="Pfam" id="PF02368"/>
    </source>
</evidence>
<organism evidence="3">
    <name type="scientific">uncultured bacterium contig00140</name>
    <dbReference type="NCBI Taxonomy" id="1181583"/>
    <lineage>
        <taxon>Bacteria</taxon>
        <taxon>environmental samples</taxon>
    </lineage>
</organism>
<dbReference type="Gene3D" id="2.60.40.2700">
    <property type="match status" value="1"/>
</dbReference>
<dbReference type="InterPro" id="IPR003343">
    <property type="entry name" value="Big_2"/>
</dbReference>
<evidence type="ECO:0000259" key="2">
    <source>
        <dbReference type="Pfam" id="PF18657"/>
    </source>
</evidence>
<dbReference type="PROSITE" id="PS51257">
    <property type="entry name" value="PROKAR_LIPOPROTEIN"/>
    <property type="match status" value="1"/>
</dbReference>
<protein>
    <submittedName>
        <fullName evidence="3">Uncharacterized protein</fullName>
    </submittedName>
</protein>
<feature type="domain" description="YDG" evidence="2">
    <location>
        <begin position="721"/>
        <end position="800"/>
    </location>
</feature>
<evidence type="ECO:0000313" key="3">
    <source>
        <dbReference type="EMBL" id="AGS53680.1"/>
    </source>
</evidence>
<dbReference type="Pfam" id="PF18657">
    <property type="entry name" value="YDG"/>
    <property type="match status" value="3"/>
</dbReference>